<evidence type="ECO:0000256" key="1">
    <source>
        <dbReference type="ARBA" id="ARBA00022801"/>
    </source>
</evidence>
<evidence type="ECO:0000313" key="6">
    <source>
        <dbReference type="EMBL" id="RGV25525.1"/>
    </source>
</evidence>
<organism evidence="6 7">
    <name type="scientific">Odoribacter splanchnicus</name>
    <dbReference type="NCBI Taxonomy" id="28118"/>
    <lineage>
        <taxon>Bacteria</taxon>
        <taxon>Pseudomonadati</taxon>
        <taxon>Bacteroidota</taxon>
        <taxon>Bacteroidia</taxon>
        <taxon>Bacteroidales</taxon>
        <taxon>Odoribacteraceae</taxon>
        <taxon>Odoribacter</taxon>
    </lineage>
</organism>
<gene>
    <name evidence="6" type="ORF">DWW24_11325</name>
    <name evidence="5" type="ORF">DWW57_00150</name>
    <name evidence="4" type="ORF">PN645_01250</name>
</gene>
<evidence type="ECO:0000313" key="7">
    <source>
        <dbReference type="Proteomes" id="UP000283426"/>
    </source>
</evidence>
<feature type="chain" id="PRO_5042713461" evidence="2">
    <location>
        <begin position="21"/>
        <end position="845"/>
    </location>
</feature>
<reference evidence="7 8" key="1">
    <citation type="submission" date="2018-08" db="EMBL/GenBank/DDBJ databases">
        <title>A genome reference for cultivated species of the human gut microbiota.</title>
        <authorList>
            <person name="Zou Y."/>
            <person name="Xue W."/>
            <person name="Luo G."/>
        </authorList>
    </citation>
    <scope>NUCLEOTIDE SEQUENCE [LARGE SCALE GENOMIC DNA]</scope>
    <source>
        <strain evidence="6 7">AF14-6AC</strain>
        <strain evidence="5 8">AF16-14</strain>
    </source>
</reference>
<evidence type="ECO:0000259" key="3">
    <source>
        <dbReference type="Pfam" id="PF00326"/>
    </source>
</evidence>
<dbReference type="RefSeq" id="WP_022159492.1">
    <property type="nucleotide sequence ID" value="NZ_JADMUD010000003.1"/>
</dbReference>
<evidence type="ECO:0000313" key="5">
    <source>
        <dbReference type="EMBL" id="RGU58848.1"/>
    </source>
</evidence>
<dbReference type="PANTHER" id="PTHR42776">
    <property type="entry name" value="SERINE PEPTIDASE S9 FAMILY MEMBER"/>
    <property type="match status" value="1"/>
</dbReference>
<evidence type="ECO:0000313" key="4">
    <source>
        <dbReference type="EMBL" id="MDB9221627.1"/>
    </source>
</evidence>
<dbReference type="Gene3D" id="3.40.50.1820">
    <property type="entry name" value="alpha/beta hydrolase"/>
    <property type="match status" value="1"/>
</dbReference>
<dbReference type="InterPro" id="IPR011042">
    <property type="entry name" value="6-blade_b-propeller_TolB-like"/>
</dbReference>
<dbReference type="Gene3D" id="2.120.10.30">
    <property type="entry name" value="TolB, C-terminal domain"/>
    <property type="match status" value="2"/>
</dbReference>
<dbReference type="EMBL" id="JAQMRD010000001">
    <property type="protein sequence ID" value="MDB9221627.1"/>
    <property type="molecule type" value="Genomic_DNA"/>
</dbReference>
<comment type="caution">
    <text evidence="6">The sequence shown here is derived from an EMBL/GenBank/DDBJ whole genome shotgun (WGS) entry which is preliminary data.</text>
</comment>
<keyword evidence="1" id="KW-0378">Hydrolase</keyword>
<dbReference type="InterPro" id="IPR029058">
    <property type="entry name" value="AB_hydrolase_fold"/>
</dbReference>
<dbReference type="Pfam" id="PF00326">
    <property type="entry name" value="Peptidase_S9"/>
    <property type="match status" value="1"/>
</dbReference>
<dbReference type="EMBL" id="QRYW01000022">
    <property type="protein sequence ID" value="RGV25525.1"/>
    <property type="molecule type" value="Genomic_DNA"/>
</dbReference>
<evidence type="ECO:0000256" key="2">
    <source>
        <dbReference type="SAM" id="SignalP"/>
    </source>
</evidence>
<feature type="domain" description="Peptidase S9 prolyl oligopeptidase catalytic" evidence="3">
    <location>
        <begin position="624"/>
        <end position="831"/>
    </location>
</feature>
<keyword evidence="2" id="KW-0732">Signal</keyword>
<dbReference type="GO" id="GO:0004252">
    <property type="term" value="F:serine-type endopeptidase activity"/>
    <property type="evidence" value="ECO:0007669"/>
    <property type="project" value="TreeGrafter"/>
</dbReference>
<dbReference type="PANTHER" id="PTHR42776:SF4">
    <property type="entry name" value="ACYLAMINO-ACID-RELEASING ENZYME"/>
    <property type="match status" value="1"/>
</dbReference>
<dbReference type="SUPFAM" id="SSF53474">
    <property type="entry name" value="alpha/beta-Hydrolases"/>
    <property type="match status" value="1"/>
</dbReference>
<protein>
    <submittedName>
        <fullName evidence="4">Prolyl oligopeptidase family serine peptidase</fullName>
    </submittedName>
    <submittedName>
        <fullName evidence="6">S9 family peptidase</fullName>
    </submittedName>
</protein>
<dbReference type="Proteomes" id="UP001212263">
    <property type="component" value="Unassembled WGS sequence"/>
</dbReference>
<dbReference type="Proteomes" id="UP000283426">
    <property type="component" value="Unassembled WGS sequence"/>
</dbReference>
<dbReference type="SUPFAM" id="SSF82171">
    <property type="entry name" value="DPP6 N-terminal domain-like"/>
    <property type="match status" value="1"/>
</dbReference>
<accession>A0A412WDZ4</accession>
<dbReference type="Proteomes" id="UP000284243">
    <property type="component" value="Unassembled WGS sequence"/>
</dbReference>
<reference evidence="4" key="2">
    <citation type="submission" date="2023-01" db="EMBL/GenBank/DDBJ databases">
        <title>Human gut microbiome strain richness.</title>
        <authorList>
            <person name="Chen-Liaw A."/>
        </authorList>
    </citation>
    <scope>NUCLEOTIDE SEQUENCE</scope>
    <source>
        <strain evidence="4">RTP21484st1_B7_RTP21484_190118</strain>
    </source>
</reference>
<feature type="signal peptide" evidence="2">
    <location>
        <begin position="1"/>
        <end position="20"/>
    </location>
</feature>
<proteinExistence type="predicted"/>
<sequence>MKNKGFLLSLFIAGSLTANAQDIKEWLSLTPIKMEKPALSHVKNVKDQVFTDAMLTDYSGVNIGSLVPDADSKENHFHRLRWTVAPMNRDTVTAGEKTDQPTLNYYAVYFSNSEWMSGSFHFRLFGQAEVYIDGVKKAGSADNKPVEKIVHGDWIPGKHTIIVKTATQGGNVLYANFKADKAYEQLPFGFSLSPQRGKNIYDVLNGKQVSHLSVSPTGKYALVGITNTVDGRSSNNTYVYRIADKEIVYTFYGNNVRNLQWIPDQDKLSFLQAEGNGQSLYSYDLEKQLQTRLIKEDRQIQSCIWSPDRSYLIYYANENYSDPKWELRKLDGIQDRQDYFRNRSYLCKYDFATGLHSRLTWGNLSTSLMDISADGKKLLISTSRPAYTEYPYNKQDIYLMDITTQQLDTLWKDRLYSISCTFSPDGKKLLISGGPSAFGKLGENIGKNQIANQYDTQLYIYDLATKKVDAITRDFNPSVEEMTWHKNGNIYIKTTDADFVRLYCYADGKFTRIECPGDMILRTSFASHADRMMYTASNTDYPPRIYTLNLTDNQAALWADPNEEQYRNIVFGEMKDWDYEYKKGTVIDGRYYLPADFDPAKKYPLIVYYYGGTTPVSRSFGGRWPFNLYTANGYVVYVLQPSGTIGYGQEFSARHQNNWGKITADEIIASTKAFAKAHPFIDASKIGCMGASYGGFTTEYLTTRTDIFACAISHAGISSISSYWGGGYWGYGYSTNASAHAFPWNRKDIYVDQSPLFNADQVKVPILLIHGTKDVNVPTNESIQFYTALKLLGKDVELVLVKDADHAVVDYNQRILWNNTILSYFAKYLKDQPAWWEHQFKELNL</sequence>
<evidence type="ECO:0000313" key="8">
    <source>
        <dbReference type="Proteomes" id="UP000284243"/>
    </source>
</evidence>
<dbReference type="AlphaFoldDB" id="A0A412WDZ4"/>
<dbReference type="GO" id="GO:0006508">
    <property type="term" value="P:proteolysis"/>
    <property type="evidence" value="ECO:0007669"/>
    <property type="project" value="InterPro"/>
</dbReference>
<dbReference type="EMBL" id="QRYC01000001">
    <property type="protein sequence ID" value="RGU58848.1"/>
    <property type="molecule type" value="Genomic_DNA"/>
</dbReference>
<name>A0A412WDZ4_9BACT</name>
<dbReference type="InterPro" id="IPR001375">
    <property type="entry name" value="Peptidase_S9_cat"/>
</dbReference>